<evidence type="ECO:0000313" key="2">
    <source>
        <dbReference type="Proteomes" id="UP001634007"/>
    </source>
</evidence>
<dbReference type="AlphaFoldDB" id="A0ABD3LIH3"/>
<protein>
    <submittedName>
        <fullName evidence="1">Uncharacterized protein</fullName>
    </submittedName>
</protein>
<gene>
    <name evidence="1" type="ORF">ACJRO7_011037</name>
</gene>
<accession>A0ABD3LIH3</accession>
<sequence>VCNFDERMEFDRNSFAALPTGTYPLSRPKKLASFPKTVHSFLPQLPSSLRELALGNVAIAESLKFSISNDLSTLRLHSYSMLEFS</sequence>
<reference evidence="1 2" key="1">
    <citation type="submission" date="2024-11" db="EMBL/GenBank/DDBJ databases">
        <title>Chromosome-level genome assembly of Eucalyptus globulus Labill. provides insights into its genome evolution.</title>
        <authorList>
            <person name="Li X."/>
        </authorList>
    </citation>
    <scope>NUCLEOTIDE SEQUENCE [LARGE SCALE GENOMIC DNA]</scope>
    <source>
        <strain evidence="1">CL2024</strain>
        <tissue evidence="1">Fresh tender leaves</tissue>
    </source>
</reference>
<name>A0ABD3LIH3_EUCGL</name>
<dbReference type="Proteomes" id="UP001634007">
    <property type="component" value="Unassembled WGS sequence"/>
</dbReference>
<dbReference type="EMBL" id="JBJKBG010000002">
    <property type="protein sequence ID" value="KAL3749996.1"/>
    <property type="molecule type" value="Genomic_DNA"/>
</dbReference>
<comment type="caution">
    <text evidence="1">The sequence shown here is derived from an EMBL/GenBank/DDBJ whole genome shotgun (WGS) entry which is preliminary data.</text>
</comment>
<evidence type="ECO:0000313" key="1">
    <source>
        <dbReference type="EMBL" id="KAL3749996.1"/>
    </source>
</evidence>
<organism evidence="1 2">
    <name type="scientific">Eucalyptus globulus</name>
    <name type="common">Tasmanian blue gum</name>
    <dbReference type="NCBI Taxonomy" id="34317"/>
    <lineage>
        <taxon>Eukaryota</taxon>
        <taxon>Viridiplantae</taxon>
        <taxon>Streptophyta</taxon>
        <taxon>Embryophyta</taxon>
        <taxon>Tracheophyta</taxon>
        <taxon>Spermatophyta</taxon>
        <taxon>Magnoliopsida</taxon>
        <taxon>eudicotyledons</taxon>
        <taxon>Gunneridae</taxon>
        <taxon>Pentapetalae</taxon>
        <taxon>rosids</taxon>
        <taxon>malvids</taxon>
        <taxon>Myrtales</taxon>
        <taxon>Myrtaceae</taxon>
        <taxon>Myrtoideae</taxon>
        <taxon>Eucalypteae</taxon>
        <taxon>Eucalyptus</taxon>
    </lineage>
</organism>
<proteinExistence type="predicted"/>
<keyword evidence="2" id="KW-1185">Reference proteome</keyword>
<feature type="non-terminal residue" evidence="1">
    <location>
        <position position="1"/>
    </location>
</feature>
<feature type="non-terminal residue" evidence="1">
    <location>
        <position position="85"/>
    </location>
</feature>